<feature type="compositionally biased region" description="Polar residues" evidence="1">
    <location>
        <begin position="87"/>
        <end position="98"/>
    </location>
</feature>
<evidence type="ECO:0000313" key="2">
    <source>
        <dbReference type="EMBL" id="ORX46954.1"/>
    </source>
</evidence>
<dbReference type="EMBL" id="MCGT01000035">
    <property type="protein sequence ID" value="ORX46954.1"/>
    <property type="molecule type" value="Genomic_DNA"/>
</dbReference>
<organism evidence="2 3">
    <name type="scientific">Hesseltinella vesiculosa</name>
    <dbReference type="NCBI Taxonomy" id="101127"/>
    <lineage>
        <taxon>Eukaryota</taxon>
        <taxon>Fungi</taxon>
        <taxon>Fungi incertae sedis</taxon>
        <taxon>Mucoromycota</taxon>
        <taxon>Mucoromycotina</taxon>
        <taxon>Mucoromycetes</taxon>
        <taxon>Mucorales</taxon>
        <taxon>Cunninghamellaceae</taxon>
        <taxon>Hesseltinella</taxon>
    </lineage>
</organism>
<sequence>MKPQYLNRTWTDRALMSICISSPRQDTGSGQWRLNISLLQSKTFQDLLKKVLELCFELAPEEGGHDQKNTPQQQWERIKSLMQAVAKNSSPLVRSQRNQQHKRLQRKHEILVHEASTDPNKELRGTLEQTRKKLDELQ</sequence>
<feature type="region of interest" description="Disordered" evidence="1">
    <location>
        <begin position="87"/>
        <end position="138"/>
    </location>
</feature>
<dbReference type="Proteomes" id="UP000242146">
    <property type="component" value="Unassembled WGS sequence"/>
</dbReference>
<protein>
    <submittedName>
        <fullName evidence="2">Uncharacterized protein</fullName>
    </submittedName>
</protein>
<evidence type="ECO:0000313" key="3">
    <source>
        <dbReference type="Proteomes" id="UP000242146"/>
    </source>
</evidence>
<proteinExistence type="predicted"/>
<name>A0A1X2G8C3_9FUNG</name>
<feature type="compositionally biased region" description="Basic and acidic residues" evidence="1">
    <location>
        <begin position="107"/>
        <end position="138"/>
    </location>
</feature>
<dbReference type="AlphaFoldDB" id="A0A1X2G8C3"/>
<dbReference type="OrthoDB" id="2443300at2759"/>
<reference evidence="2 3" key="1">
    <citation type="submission" date="2016-07" db="EMBL/GenBank/DDBJ databases">
        <title>Pervasive Adenine N6-methylation of Active Genes in Fungi.</title>
        <authorList>
            <consortium name="DOE Joint Genome Institute"/>
            <person name="Mondo S.J."/>
            <person name="Dannebaum R.O."/>
            <person name="Kuo R.C."/>
            <person name="Labutti K."/>
            <person name="Haridas S."/>
            <person name="Kuo A."/>
            <person name="Salamov A."/>
            <person name="Ahrendt S.R."/>
            <person name="Lipzen A."/>
            <person name="Sullivan W."/>
            <person name="Andreopoulos W.B."/>
            <person name="Clum A."/>
            <person name="Lindquist E."/>
            <person name="Daum C."/>
            <person name="Ramamoorthy G.K."/>
            <person name="Gryganskyi A."/>
            <person name="Culley D."/>
            <person name="Magnuson J.K."/>
            <person name="James T.Y."/>
            <person name="O'Malley M.A."/>
            <person name="Stajich J.E."/>
            <person name="Spatafora J.W."/>
            <person name="Visel A."/>
            <person name="Grigoriev I.V."/>
        </authorList>
    </citation>
    <scope>NUCLEOTIDE SEQUENCE [LARGE SCALE GENOMIC DNA]</scope>
    <source>
        <strain evidence="2 3">NRRL 3301</strain>
    </source>
</reference>
<gene>
    <name evidence="2" type="ORF">DM01DRAFT_1385993</name>
</gene>
<accession>A0A1X2G8C3</accession>
<evidence type="ECO:0000256" key="1">
    <source>
        <dbReference type="SAM" id="MobiDB-lite"/>
    </source>
</evidence>
<keyword evidence="3" id="KW-1185">Reference proteome</keyword>
<comment type="caution">
    <text evidence="2">The sequence shown here is derived from an EMBL/GenBank/DDBJ whole genome shotgun (WGS) entry which is preliminary data.</text>
</comment>